<dbReference type="HOGENOM" id="CLU_2759558_0_0_1"/>
<reference evidence="1 2" key="1">
    <citation type="journal article" date="2013" name="Nat. Commun.">
        <title>The evolution and pathogenic mechanisms of the rice sheath blight pathogen.</title>
        <authorList>
            <person name="Zheng A."/>
            <person name="Lin R."/>
            <person name="Xu L."/>
            <person name="Qin P."/>
            <person name="Tang C."/>
            <person name="Ai P."/>
            <person name="Zhang D."/>
            <person name="Liu Y."/>
            <person name="Sun Z."/>
            <person name="Feng H."/>
            <person name="Wang Y."/>
            <person name="Chen Y."/>
            <person name="Liang X."/>
            <person name="Fu R."/>
            <person name="Li Q."/>
            <person name="Zhang J."/>
            <person name="Yu X."/>
            <person name="Xie Z."/>
            <person name="Ding L."/>
            <person name="Guan P."/>
            <person name="Tang J."/>
            <person name="Liang Y."/>
            <person name="Wang S."/>
            <person name="Deng Q."/>
            <person name="Li S."/>
            <person name="Zhu J."/>
            <person name="Wang L."/>
            <person name="Liu H."/>
            <person name="Li P."/>
        </authorList>
    </citation>
    <scope>NUCLEOTIDE SEQUENCE [LARGE SCALE GENOMIC DNA]</scope>
    <source>
        <strain evidence="2">AG-1 IA</strain>
    </source>
</reference>
<protein>
    <submittedName>
        <fullName evidence="1">Uncharacterized protein</fullName>
    </submittedName>
</protein>
<dbReference type="Proteomes" id="UP000011668">
    <property type="component" value="Unassembled WGS sequence"/>
</dbReference>
<accession>L8X080</accession>
<dbReference type="EMBL" id="AFRT01000521">
    <property type="protein sequence ID" value="ELU43635.1"/>
    <property type="molecule type" value="Genomic_DNA"/>
</dbReference>
<comment type="caution">
    <text evidence="1">The sequence shown here is derived from an EMBL/GenBank/DDBJ whole genome shotgun (WGS) entry which is preliminary data.</text>
</comment>
<evidence type="ECO:0000313" key="1">
    <source>
        <dbReference type="EMBL" id="ELU43635.1"/>
    </source>
</evidence>
<proteinExistence type="predicted"/>
<organism evidence="1 2">
    <name type="scientific">Thanatephorus cucumeris (strain AG1-IA)</name>
    <name type="common">Rice sheath blight fungus</name>
    <name type="synonym">Rhizoctonia solani</name>
    <dbReference type="NCBI Taxonomy" id="983506"/>
    <lineage>
        <taxon>Eukaryota</taxon>
        <taxon>Fungi</taxon>
        <taxon>Dikarya</taxon>
        <taxon>Basidiomycota</taxon>
        <taxon>Agaricomycotina</taxon>
        <taxon>Agaricomycetes</taxon>
        <taxon>Cantharellales</taxon>
        <taxon>Ceratobasidiaceae</taxon>
        <taxon>Rhizoctonia</taxon>
        <taxon>Rhizoctonia solani AG-1</taxon>
    </lineage>
</organism>
<evidence type="ECO:0000313" key="2">
    <source>
        <dbReference type="Proteomes" id="UP000011668"/>
    </source>
</evidence>
<sequence>MCKQLSQRSDFALCRRHALRTLQLPRYETYNGRTQTTIISADIDSVCELAHRTLFICGELLRLLFEATGQ</sequence>
<name>L8X080_THACA</name>
<gene>
    <name evidence="1" type="ORF">AG1IA_02321</name>
</gene>
<dbReference type="AlphaFoldDB" id="L8X080"/>
<keyword evidence="2" id="KW-1185">Reference proteome</keyword>